<name>A0ABX7NTE1_9BACT</name>
<feature type="transmembrane region" description="Helical" evidence="1">
    <location>
        <begin position="101"/>
        <end position="117"/>
    </location>
</feature>
<sequence>MAAILACGAILAAVNEESLVHMALFGLWSGVFLRDTWAWFAATEEERAAFRSEVERLMSHGWSPPPDQVVIGRSWGWTLVVVLLECLVLSIALVAFVHPPFLVGTMYVAAFLVVALLDRVRVRTRKNVT</sequence>
<proteinExistence type="predicted"/>
<dbReference type="Proteomes" id="UP000662747">
    <property type="component" value="Chromosome"/>
</dbReference>
<protein>
    <submittedName>
        <fullName evidence="2">Uncharacterized protein</fullName>
    </submittedName>
</protein>
<evidence type="ECO:0000256" key="1">
    <source>
        <dbReference type="SAM" id="Phobius"/>
    </source>
</evidence>
<feature type="transmembrane region" description="Helical" evidence="1">
    <location>
        <begin position="75"/>
        <end position="95"/>
    </location>
</feature>
<keyword evidence="1" id="KW-0812">Transmembrane</keyword>
<evidence type="ECO:0000313" key="2">
    <source>
        <dbReference type="EMBL" id="QSQ21748.1"/>
    </source>
</evidence>
<organism evidence="2 3">
    <name type="scientific">Pyxidicoccus parkwayensis</name>
    <dbReference type="NCBI Taxonomy" id="2813578"/>
    <lineage>
        <taxon>Bacteria</taxon>
        <taxon>Pseudomonadati</taxon>
        <taxon>Myxococcota</taxon>
        <taxon>Myxococcia</taxon>
        <taxon>Myxococcales</taxon>
        <taxon>Cystobacterineae</taxon>
        <taxon>Myxococcaceae</taxon>
        <taxon>Pyxidicoccus</taxon>
    </lineage>
</organism>
<evidence type="ECO:0000313" key="3">
    <source>
        <dbReference type="Proteomes" id="UP000662747"/>
    </source>
</evidence>
<dbReference type="EMBL" id="CP071090">
    <property type="protein sequence ID" value="QSQ21748.1"/>
    <property type="molecule type" value="Genomic_DNA"/>
</dbReference>
<gene>
    <name evidence="2" type="ORF">JY651_42450</name>
</gene>
<keyword evidence="1" id="KW-1133">Transmembrane helix</keyword>
<keyword evidence="1" id="KW-0472">Membrane</keyword>
<reference evidence="2 3" key="1">
    <citation type="submission" date="2021-02" db="EMBL/GenBank/DDBJ databases">
        <title>De Novo genome assembly of isolated myxobacteria.</title>
        <authorList>
            <person name="Stevens D.C."/>
        </authorList>
    </citation>
    <scope>NUCLEOTIDE SEQUENCE [LARGE SCALE GENOMIC DNA]</scope>
    <source>
        <strain evidence="3">SCPEA02</strain>
    </source>
</reference>
<dbReference type="RefSeq" id="WP_206723325.1">
    <property type="nucleotide sequence ID" value="NZ_CP071090.1"/>
</dbReference>
<accession>A0ABX7NTE1</accession>
<keyword evidence="3" id="KW-1185">Reference proteome</keyword>